<name>A0A0W0R4Q5_9GAMM</name>
<organism evidence="2 4">
    <name type="scientific">Legionella adelaidensis</name>
    <dbReference type="NCBI Taxonomy" id="45056"/>
    <lineage>
        <taxon>Bacteria</taxon>
        <taxon>Pseudomonadati</taxon>
        <taxon>Pseudomonadota</taxon>
        <taxon>Gammaproteobacteria</taxon>
        <taxon>Legionellales</taxon>
        <taxon>Legionellaceae</taxon>
        <taxon>Legionella</taxon>
    </lineage>
</organism>
<dbReference type="Proteomes" id="UP000281170">
    <property type="component" value="Plasmid 20"/>
</dbReference>
<proteinExistence type="predicted"/>
<keyword evidence="4" id="KW-1185">Reference proteome</keyword>
<dbReference type="KEGG" id="ladl:NCTC12735_01372"/>
<dbReference type="InterPro" id="IPR010281">
    <property type="entry name" value="DUF885"/>
</dbReference>
<evidence type="ECO:0000313" key="2">
    <source>
        <dbReference type="EMBL" id="KTC66045.1"/>
    </source>
</evidence>
<sequence length="587" mass="67614">MKTKILSRFVGLFLLIQCSFIFAESNDRERENMNSQFAELISQYEESLFNHFPELGSFWGKVDTPLDRFTDYSLKGIKEWEAQEDHFLEQIKQTDLTQLNESEKITYSLLQQTLENNKNARVCKSQLWDVNPAFGWHNQLVTVAQKQPVGNDLLRQKALKRWKTFPQVVDQQIANLGEGMKTGYTAPKPAVERVIVQINLMIEGNIEDSPFFDFARKDNDREFQKEIKEIIATQINPSLQKYIDFLQKEYLPKARDSIGVSTLPEGIACYKAKLKLETTLDISPNEIHALGLHYIKQLKKEVAAIGLQKYETEDMAEVFRRGKEESLNYFTSEQEILNYNNQALDKAKAKVPEWFDLMPKVPGIIKPYPPHRAKTGASGEYNPPAQDGSTPGIFYINTYQPEKRSRIDQEATLFHELIPGHHFQIALQFENTSIPVINRYLWNAGYGEGWALYVERLADNMGLYEDEISRLGMLSNESLRASRLVVDTGIHAFGWTRQQAIDYLSEHTALSKNIIEGEVDRYIMLPGQATSYMLGKLEIENLRALAKEKLADKFDIRQFHNQILKNGVVTLPMLRTQIKLWLSNQLM</sequence>
<dbReference type="EMBL" id="LR134429">
    <property type="protein sequence ID" value="VEH85737.1"/>
    <property type="molecule type" value="Genomic_DNA"/>
</dbReference>
<dbReference type="RefSeq" id="WP_232048531.1">
    <property type="nucleotide sequence ID" value="NZ_CAAAHS010000005.1"/>
</dbReference>
<dbReference type="Proteomes" id="UP000054859">
    <property type="component" value="Unassembled WGS sequence"/>
</dbReference>
<evidence type="ECO:0000256" key="1">
    <source>
        <dbReference type="SAM" id="SignalP"/>
    </source>
</evidence>
<protein>
    <submittedName>
        <fullName evidence="2">Secreted protein</fullName>
    </submittedName>
</protein>
<evidence type="ECO:0000313" key="5">
    <source>
        <dbReference type="Proteomes" id="UP000281170"/>
    </source>
</evidence>
<dbReference type="AlphaFoldDB" id="A0A0W0R4Q5"/>
<dbReference type="PATRIC" id="fig|45056.6.peg.726"/>
<geneLocation type="plasmid" evidence="3 5">
    <name>20</name>
</geneLocation>
<feature type="chain" id="PRO_5036002962" evidence="1">
    <location>
        <begin position="24"/>
        <end position="587"/>
    </location>
</feature>
<evidence type="ECO:0000313" key="4">
    <source>
        <dbReference type="Proteomes" id="UP000054859"/>
    </source>
</evidence>
<dbReference type="Pfam" id="PF05960">
    <property type="entry name" value="DUF885"/>
    <property type="match status" value="1"/>
</dbReference>
<reference evidence="2 4" key="1">
    <citation type="submission" date="2015-11" db="EMBL/GenBank/DDBJ databases">
        <title>Identification of large and diverse effector repertoires of 38 Legionella species.</title>
        <authorList>
            <person name="Burstein D."/>
            <person name="Amaro F."/>
            <person name="Zusman T."/>
            <person name="Lifshitz Z."/>
            <person name="Cohen O."/>
            <person name="Gilbert J.A."/>
            <person name="Pupko T."/>
            <person name="Shuman H.A."/>
            <person name="Segal G."/>
        </authorList>
    </citation>
    <scope>NUCLEOTIDE SEQUENCE [LARGE SCALE GENOMIC DNA]</scope>
    <source>
        <strain evidence="2 4">1762-AUS-E</strain>
    </source>
</reference>
<keyword evidence="1" id="KW-0732">Signal</keyword>
<keyword evidence="3" id="KW-0614">Plasmid</keyword>
<reference evidence="3 5" key="2">
    <citation type="submission" date="2018-12" db="EMBL/GenBank/DDBJ databases">
        <authorList>
            <consortium name="Pathogen Informatics"/>
        </authorList>
    </citation>
    <scope>NUCLEOTIDE SEQUENCE [LARGE SCALE GENOMIC DNA]</scope>
    <source>
        <strain evidence="3 5">NCTC12735</strain>
        <plasmid evidence="5">20</plasmid>
    </source>
</reference>
<accession>A0A0W0R4Q5</accession>
<feature type="signal peptide" evidence="1">
    <location>
        <begin position="1"/>
        <end position="23"/>
    </location>
</feature>
<dbReference type="EMBL" id="LNKA01000001">
    <property type="protein sequence ID" value="KTC66045.1"/>
    <property type="molecule type" value="Genomic_DNA"/>
</dbReference>
<gene>
    <name evidence="2" type="ORF">Lade_0703</name>
    <name evidence="3" type="ORF">NCTC12735_01372</name>
</gene>
<dbReference type="PANTHER" id="PTHR33361">
    <property type="entry name" value="GLR0591 PROTEIN"/>
    <property type="match status" value="1"/>
</dbReference>
<dbReference type="PANTHER" id="PTHR33361:SF2">
    <property type="entry name" value="DUF885 DOMAIN-CONTAINING PROTEIN"/>
    <property type="match status" value="1"/>
</dbReference>
<evidence type="ECO:0000313" key="3">
    <source>
        <dbReference type="EMBL" id="VEH85737.1"/>
    </source>
</evidence>
<dbReference type="STRING" id="45056.Lade_0703"/>